<dbReference type="Proteomes" id="UP000612362">
    <property type="component" value="Unassembled WGS sequence"/>
</dbReference>
<evidence type="ECO:0000256" key="2">
    <source>
        <dbReference type="ARBA" id="ARBA00022679"/>
    </source>
</evidence>
<sequence length="342" mass="36977">MQVNSTYDIIAMGRSSIDLYSNDVGSPFVDITNFAAYVGGCPTNISVGTRRLGLNVALLTAVGEDQVGDFILRFLEREGVETRFIPHKKERRSSAVVLGIEPPDRFPLTYYRDNCADIALTIDDVLATPIASSRALLISGTGLSQEPSRSATLFAAEVARQAGVTVLLDIDFRADQWHDQRAFGVTLRSALRLVDIVLGTEDEINALMLTDTNQVQLTHSQISDARVSGNTSLAIQAMLELGPQQVIQKRGSASTLIHSVSNGQPAEPLEVPGFPVEVQNILGAGDAFASGILYGLVNGWDWYKTVRLANACGAILVTRHGCANFMPTHDEVMAFIEEHGGF</sequence>
<dbReference type="SUPFAM" id="SSF53613">
    <property type="entry name" value="Ribokinase-like"/>
    <property type="match status" value="1"/>
</dbReference>
<comment type="similarity">
    <text evidence="1">Belongs to the carbohydrate kinase PfkB family.</text>
</comment>
<evidence type="ECO:0000313" key="6">
    <source>
        <dbReference type="Proteomes" id="UP000612362"/>
    </source>
</evidence>
<dbReference type="Pfam" id="PF00294">
    <property type="entry name" value="PfkB"/>
    <property type="match status" value="1"/>
</dbReference>
<evidence type="ECO:0000256" key="1">
    <source>
        <dbReference type="ARBA" id="ARBA00010688"/>
    </source>
</evidence>
<dbReference type="PROSITE" id="PS00583">
    <property type="entry name" value="PFKB_KINASES_1"/>
    <property type="match status" value="1"/>
</dbReference>
<dbReference type="InterPro" id="IPR030830">
    <property type="entry name" value="Myo_inos_IolC"/>
</dbReference>
<name>A0A8J3I1Y6_9CHLR</name>
<proteinExistence type="inferred from homology"/>
<keyword evidence="2" id="KW-0808">Transferase</keyword>
<dbReference type="EMBL" id="BNJF01000002">
    <property type="protein sequence ID" value="GHO46111.1"/>
    <property type="molecule type" value="Genomic_DNA"/>
</dbReference>
<dbReference type="RefSeq" id="WP_220195510.1">
    <property type="nucleotide sequence ID" value="NZ_BNJF01000002.1"/>
</dbReference>
<dbReference type="Gene3D" id="3.40.1190.20">
    <property type="match status" value="1"/>
</dbReference>
<dbReference type="GO" id="GO:0016301">
    <property type="term" value="F:kinase activity"/>
    <property type="evidence" value="ECO:0007669"/>
    <property type="project" value="UniProtKB-KW"/>
</dbReference>
<dbReference type="PANTHER" id="PTHR43085">
    <property type="entry name" value="HEXOKINASE FAMILY MEMBER"/>
    <property type="match status" value="1"/>
</dbReference>
<dbReference type="AlphaFoldDB" id="A0A8J3I1Y6"/>
<dbReference type="NCBIfam" id="TIGR04382">
    <property type="entry name" value="myo_inos_iolC_N"/>
    <property type="match status" value="1"/>
</dbReference>
<dbReference type="InterPro" id="IPR002173">
    <property type="entry name" value="Carboh/pur_kinase_PfkB_CS"/>
</dbReference>
<keyword evidence="6" id="KW-1185">Reference proteome</keyword>
<reference evidence="5" key="1">
    <citation type="submission" date="2020-10" db="EMBL/GenBank/DDBJ databases">
        <title>Taxonomic study of unclassified bacteria belonging to the class Ktedonobacteria.</title>
        <authorList>
            <person name="Yabe S."/>
            <person name="Wang C.M."/>
            <person name="Zheng Y."/>
            <person name="Sakai Y."/>
            <person name="Cavaletti L."/>
            <person name="Monciardini P."/>
            <person name="Donadio S."/>
        </authorList>
    </citation>
    <scope>NUCLEOTIDE SEQUENCE</scope>
    <source>
        <strain evidence="5">SOSP1-1</strain>
    </source>
</reference>
<dbReference type="InterPro" id="IPR011611">
    <property type="entry name" value="PfkB_dom"/>
</dbReference>
<comment type="caution">
    <text evidence="5">The sequence shown here is derived from an EMBL/GenBank/DDBJ whole genome shotgun (WGS) entry which is preliminary data.</text>
</comment>
<evidence type="ECO:0000313" key="5">
    <source>
        <dbReference type="EMBL" id="GHO46111.1"/>
    </source>
</evidence>
<dbReference type="InterPro" id="IPR050306">
    <property type="entry name" value="PfkB_Carbo_kinase"/>
</dbReference>
<feature type="domain" description="Carbohydrate kinase PfkB" evidence="4">
    <location>
        <begin position="9"/>
        <end position="328"/>
    </location>
</feature>
<accession>A0A8J3I1Y6</accession>
<organism evidence="5 6">
    <name type="scientific">Ktedonospora formicarum</name>
    <dbReference type="NCBI Taxonomy" id="2778364"/>
    <lineage>
        <taxon>Bacteria</taxon>
        <taxon>Bacillati</taxon>
        <taxon>Chloroflexota</taxon>
        <taxon>Ktedonobacteria</taxon>
        <taxon>Ktedonobacterales</taxon>
        <taxon>Ktedonobacteraceae</taxon>
        <taxon>Ktedonospora</taxon>
    </lineage>
</organism>
<dbReference type="PANTHER" id="PTHR43085:SF49">
    <property type="entry name" value="5-DEHYDRO-2-DEOXYGLUCONOKINASE"/>
    <property type="match status" value="1"/>
</dbReference>
<protein>
    <recommendedName>
        <fullName evidence="4">Carbohydrate kinase PfkB domain-containing protein</fullName>
    </recommendedName>
</protein>
<gene>
    <name evidence="5" type="ORF">KSX_42740</name>
</gene>
<evidence type="ECO:0000256" key="3">
    <source>
        <dbReference type="ARBA" id="ARBA00022777"/>
    </source>
</evidence>
<keyword evidence="3" id="KW-0418">Kinase</keyword>
<dbReference type="CDD" id="cd01166">
    <property type="entry name" value="KdgK"/>
    <property type="match status" value="1"/>
</dbReference>
<evidence type="ECO:0000259" key="4">
    <source>
        <dbReference type="Pfam" id="PF00294"/>
    </source>
</evidence>
<dbReference type="InterPro" id="IPR029056">
    <property type="entry name" value="Ribokinase-like"/>
</dbReference>